<dbReference type="EMBL" id="JAFBMS010000029">
    <property type="protein sequence ID" value="KAG9342194.1"/>
    <property type="molecule type" value="Genomic_DNA"/>
</dbReference>
<dbReference type="Proteomes" id="UP000824540">
    <property type="component" value="Unassembled WGS sequence"/>
</dbReference>
<feature type="region of interest" description="Disordered" evidence="1">
    <location>
        <begin position="1"/>
        <end position="28"/>
    </location>
</feature>
<reference evidence="2" key="1">
    <citation type="thesis" date="2021" institute="BYU ScholarsArchive" country="Provo, UT, USA">
        <title>Applications of and Algorithms for Genome Assembly and Genomic Analyses with an Emphasis on Marine Teleosts.</title>
        <authorList>
            <person name="Pickett B.D."/>
        </authorList>
    </citation>
    <scope>NUCLEOTIDE SEQUENCE</scope>
    <source>
        <strain evidence="2">HI-2016</strain>
    </source>
</reference>
<proteinExistence type="predicted"/>
<evidence type="ECO:0000313" key="3">
    <source>
        <dbReference type="Proteomes" id="UP000824540"/>
    </source>
</evidence>
<gene>
    <name evidence="2" type="ORF">JZ751_016696</name>
</gene>
<evidence type="ECO:0000313" key="2">
    <source>
        <dbReference type="EMBL" id="KAG9342194.1"/>
    </source>
</evidence>
<sequence length="109" mass="11404">MPCMDGGVTHTSLGHSGKMGGGGASQISRSSGGTLSMLSISNRAPATSCWLGLYVPSDCRFFRAVITMTIRPMTASNTQQQPSGTATTSQGMRSLCSHFCKVKTVKISL</sequence>
<name>A0A8T2NQ38_9TELE</name>
<organism evidence="2 3">
    <name type="scientific">Albula glossodonta</name>
    <name type="common">roundjaw bonefish</name>
    <dbReference type="NCBI Taxonomy" id="121402"/>
    <lineage>
        <taxon>Eukaryota</taxon>
        <taxon>Metazoa</taxon>
        <taxon>Chordata</taxon>
        <taxon>Craniata</taxon>
        <taxon>Vertebrata</taxon>
        <taxon>Euteleostomi</taxon>
        <taxon>Actinopterygii</taxon>
        <taxon>Neopterygii</taxon>
        <taxon>Teleostei</taxon>
        <taxon>Albuliformes</taxon>
        <taxon>Albulidae</taxon>
        <taxon>Albula</taxon>
    </lineage>
</organism>
<evidence type="ECO:0000256" key="1">
    <source>
        <dbReference type="SAM" id="MobiDB-lite"/>
    </source>
</evidence>
<accession>A0A8T2NQ38</accession>
<dbReference type="AlphaFoldDB" id="A0A8T2NQ38"/>
<keyword evidence="3" id="KW-1185">Reference proteome</keyword>
<protein>
    <submittedName>
        <fullName evidence="2">Uncharacterized protein</fullName>
    </submittedName>
</protein>
<comment type="caution">
    <text evidence="2">The sequence shown here is derived from an EMBL/GenBank/DDBJ whole genome shotgun (WGS) entry which is preliminary data.</text>
</comment>